<sequence length="571" mass="62168">MAYKSTDATADIKATSTANSAMGSTTLVTVHTTSSCHCNATVEPVSKAMTSTTTLVAVSTITSPATMATTSSTTVEDHTVSSLHCDSGTSLQDNNGHYKLLLHKRLCLRWMKLGHIIKHVDMFHSQSPDTVKEKIKEDMSVESGNIRVLVATSAAGMGVNFRSVKYVINYGPPKDMDGFVQQFGRAGRDGGVAMALLLFNDENNGYTARFLGYSVYISNSTNKDHGVLCFKDTNYTKNTIPNPTNITCITHGRYVIYYNNRTHPLYPAGYDQYAFNGLCKVEVYGCPIPGYYGEDCSLSCPQNCQEGHCHIVDGTCLGCVPGYKGPTCNEKCIDQTYGLECQQICGNCKNKEPCHHVNGSCLNGCDSGYYGDKCNLTCPEGRYGSNCQEQCNVNCGVPYRCDRVTGQCEGGCQVEWKGQTCDTQCDGGKFGENCSSLCGKCREKEQCHYISGTCPNGCDSGYKGSHCTLACNNDTYGTDCSMKCGNCLYLHGEQCHHVTGQFLRGCGDGFHGGLCDQENLALNKPAWQQHPYYGRMEWGAERAVDGLYTNLSALEDSVCYPETIKTQQNGG</sequence>
<evidence type="ECO:0000313" key="1">
    <source>
        <dbReference type="EMBL" id="EKC36762.1"/>
    </source>
</evidence>
<dbReference type="InterPro" id="IPR027417">
    <property type="entry name" value="P-loop_NTPase"/>
</dbReference>
<dbReference type="InterPro" id="IPR000742">
    <property type="entry name" value="EGF"/>
</dbReference>
<dbReference type="InParanoid" id="K1QIZ9"/>
<dbReference type="SMART" id="SM00490">
    <property type="entry name" value="HELICc"/>
    <property type="match status" value="1"/>
</dbReference>
<accession>K1QIZ9</accession>
<dbReference type="Pfam" id="PF00271">
    <property type="entry name" value="Helicase_C"/>
    <property type="match status" value="1"/>
</dbReference>
<dbReference type="Gene3D" id="2.170.300.10">
    <property type="entry name" value="Tie2 ligand-binding domain superfamily"/>
    <property type="match status" value="1"/>
</dbReference>
<dbReference type="SUPFAM" id="SSF52540">
    <property type="entry name" value="P-loop containing nucleoside triphosphate hydrolases"/>
    <property type="match status" value="1"/>
</dbReference>
<reference evidence="1" key="1">
    <citation type="journal article" date="2012" name="Nature">
        <title>The oyster genome reveals stress adaptation and complexity of shell formation.</title>
        <authorList>
            <person name="Zhang G."/>
            <person name="Fang X."/>
            <person name="Guo X."/>
            <person name="Li L."/>
            <person name="Luo R."/>
            <person name="Xu F."/>
            <person name="Yang P."/>
            <person name="Zhang L."/>
            <person name="Wang X."/>
            <person name="Qi H."/>
            <person name="Xiong Z."/>
            <person name="Que H."/>
            <person name="Xie Y."/>
            <person name="Holland P.W."/>
            <person name="Paps J."/>
            <person name="Zhu Y."/>
            <person name="Wu F."/>
            <person name="Chen Y."/>
            <person name="Wang J."/>
            <person name="Peng C."/>
            <person name="Meng J."/>
            <person name="Yang L."/>
            <person name="Liu J."/>
            <person name="Wen B."/>
            <person name="Zhang N."/>
            <person name="Huang Z."/>
            <person name="Zhu Q."/>
            <person name="Feng Y."/>
            <person name="Mount A."/>
            <person name="Hedgecock D."/>
            <person name="Xu Z."/>
            <person name="Liu Y."/>
            <person name="Domazet-Loso T."/>
            <person name="Du Y."/>
            <person name="Sun X."/>
            <person name="Zhang S."/>
            <person name="Liu B."/>
            <person name="Cheng P."/>
            <person name="Jiang X."/>
            <person name="Li J."/>
            <person name="Fan D."/>
            <person name="Wang W."/>
            <person name="Fu W."/>
            <person name="Wang T."/>
            <person name="Wang B."/>
            <person name="Zhang J."/>
            <person name="Peng Z."/>
            <person name="Li Y."/>
            <person name="Li N."/>
            <person name="Wang J."/>
            <person name="Chen M."/>
            <person name="He Y."/>
            <person name="Tan F."/>
            <person name="Song X."/>
            <person name="Zheng Q."/>
            <person name="Huang R."/>
            <person name="Yang H."/>
            <person name="Du X."/>
            <person name="Chen L."/>
            <person name="Yang M."/>
            <person name="Gaffney P.M."/>
            <person name="Wang S."/>
            <person name="Luo L."/>
            <person name="She Z."/>
            <person name="Ming Y."/>
            <person name="Huang W."/>
            <person name="Zhang S."/>
            <person name="Huang B."/>
            <person name="Zhang Y."/>
            <person name="Qu T."/>
            <person name="Ni P."/>
            <person name="Miao G."/>
            <person name="Wang J."/>
            <person name="Wang Q."/>
            <person name="Steinberg C.E."/>
            <person name="Wang H."/>
            <person name="Li N."/>
            <person name="Qian L."/>
            <person name="Zhang G."/>
            <person name="Li Y."/>
            <person name="Yang H."/>
            <person name="Liu X."/>
            <person name="Wang J."/>
            <person name="Yin Y."/>
            <person name="Wang J."/>
        </authorList>
    </citation>
    <scope>NUCLEOTIDE SEQUENCE [LARGE SCALE GENOMIC DNA]</scope>
    <source>
        <strain evidence="1">05x7-T-G4-1.051#20</strain>
    </source>
</reference>
<dbReference type="InterPro" id="IPR001650">
    <property type="entry name" value="Helicase_C-like"/>
</dbReference>
<dbReference type="EMBL" id="JH818254">
    <property type="protein sequence ID" value="EKC36762.1"/>
    <property type="molecule type" value="Genomic_DNA"/>
</dbReference>
<dbReference type="AlphaFoldDB" id="K1QIZ9"/>
<proteinExistence type="predicted"/>
<dbReference type="InterPro" id="IPR052108">
    <property type="entry name" value="MEGF/SIB"/>
</dbReference>
<dbReference type="SMART" id="SM00181">
    <property type="entry name" value="EGF"/>
    <property type="match status" value="3"/>
</dbReference>
<dbReference type="HOGENOM" id="CLU_477566_0_0_1"/>
<dbReference type="PROSITE" id="PS51194">
    <property type="entry name" value="HELICASE_CTER"/>
    <property type="match status" value="1"/>
</dbReference>
<keyword evidence="1" id="KW-0675">Receptor</keyword>
<protein>
    <submittedName>
        <fullName evidence="1">Scavenger receptor class F member 2</fullName>
    </submittedName>
</protein>
<dbReference type="Gene3D" id="2.60.120.260">
    <property type="entry name" value="Galactose-binding domain-like"/>
    <property type="match status" value="2"/>
</dbReference>
<gene>
    <name evidence="1" type="ORF">CGI_10014236</name>
</gene>
<dbReference type="Gene3D" id="3.40.50.300">
    <property type="entry name" value="P-loop containing nucleotide triphosphate hydrolases"/>
    <property type="match status" value="1"/>
</dbReference>
<dbReference type="PANTHER" id="PTHR24035:SF109">
    <property type="entry name" value="PROTEIN DRAPER"/>
    <property type="match status" value="1"/>
</dbReference>
<dbReference type="PANTHER" id="PTHR24035">
    <property type="entry name" value="MULTIPLE EPIDERMAL GROWTH FACTOR-LIKE DOMAINS PROTEIN"/>
    <property type="match status" value="1"/>
</dbReference>
<name>K1QIZ9_MAGGI</name>
<organism evidence="1">
    <name type="scientific">Magallana gigas</name>
    <name type="common">Pacific oyster</name>
    <name type="synonym">Crassostrea gigas</name>
    <dbReference type="NCBI Taxonomy" id="29159"/>
    <lineage>
        <taxon>Eukaryota</taxon>
        <taxon>Metazoa</taxon>
        <taxon>Spiralia</taxon>
        <taxon>Lophotrochozoa</taxon>
        <taxon>Mollusca</taxon>
        <taxon>Bivalvia</taxon>
        <taxon>Autobranchia</taxon>
        <taxon>Pteriomorphia</taxon>
        <taxon>Ostreida</taxon>
        <taxon>Ostreoidea</taxon>
        <taxon>Ostreidae</taxon>
        <taxon>Magallana</taxon>
    </lineage>
</organism>